<sequence length="249" mass="28304">MKRIITRGAILILLGTILIPAPARADFNGRITMDLTMPNGQAMLAYLFGRNDQRMDMTTRLERIPDPLETTVITRKTDPDRAIILNHKAGTYTRINLRDALEQATLVDFDQNYKLRNLGRKNISDYETTHIVLESRTDRIEMWLSRDVADFQTFRLLQAQSPRLSNTGLAQAITGAGVDGFPIRIVQINETGTITMQVTGVESMQPPRSEFRVPDGYSEVTGTRRPLDTTQKEHLREVMEKIKQFETTP</sequence>
<reference evidence="2 3" key="1">
    <citation type="submission" date="2019-05" db="EMBL/GenBank/DDBJ databases">
        <title>Draft Whole-Genome sequence of the green sulfur bacterium Prosthecochloris vibrioformis DSM 260.</title>
        <authorList>
            <person name="Meyer T.E."/>
            <person name="Kyndt J.A."/>
        </authorList>
    </citation>
    <scope>NUCLEOTIDE SEQUENCE [LARGE SCALE GENOMIC DNA]</scope>
    <source>
        <strain evidence="2 3">DSM 260</strain>
    </source>
</reference>
<dbReference type="InterPro" id="IPR025524">
    <property type="entry name" value="DUF4412"/>
</dbReference>
<dbReference type="Pfam" id="PF14371">
    <property type="entry name" value="DUF4412"/>
    <property type="match status" value="1"/>
</dbReference>
<protein>
    <submittedName>
        <fullName evidence="2">DUF4412 domain-containing protein</fullName>
    </submittedName>
</protein>
<dbReference type="Proteomes" id="UP000309544">
    <property type="component" value="Unassembled WGS sequence"/>
</dbReference>
<comment type="caution">
    <text evidence="2">The sequence shown here is derived from an EMBL/GenBank/DDBJ whole genome shotgun (WGS) entry which is preliminary data.</text>
</comment>
<dbReference type="EMBL" id="VDCI01000002">
    <property type="protein sequence ID" value="TNJ37271.1"/>
    <property type="molecule type" value="Genomic_DNA"/>
</dbReference>
<accession>A0A5C4S3B3</accession>
<dbReference type="RefSeq" id="WP_068866608.1">
    <property type="nucleotide sequence ID" value="NZ_VDCI01000002.1"/>
</dbReference>
<evidence type="ECO:0000259" key="1">
    <source>
        <dbReference type="Pfam" id="PF14371"/>
    </source>
</evidence>
<dbReference type="AlphaFoldDB" id="A0A5C4S3B3"/>
<feature type="domain" description="DUF4412" evidence="1">
    <location>
        <begin position="27"/>
        <end position="217"/>
    </location>
</feature>
<name>A0A5C4S3B3_PROVB</name>
<keyword evidence="3" id="KW-1185">Reference proteome</keyword>
<evidence type="ECO:0000313" key="3">
    <source>
        <dbReference type="Proteomes" id="UP000309544"/>
    </source>
</evidence>
<proteinExistence type="predicted"/>
<organism evidence="2 3">
    <name type="scientific">Prosthecochloris vibrioformis</name>
    <name type="common">Chlorobium vibrioforme</name>
    <dbReference type="NCBI Taxonomy" id="1098"/>
    <lineage>
        <taxon>Bacteria</taxon>
        <taxon>Pseudomonadati</taxon>
        <taxon>Chlorobiota</taxon>
        <taxon>Chlorobiia</taxon>
        <taxon>Chlorobiales</taxon>
        <taxon>Chlorobiaceae</taxon>
        <taxon>Prosthecochloris</taxon>
    </lineage>
</organism>
<evidence type="ECO:0000313" key="2">
    <source>
        <dbReference type="EMBL" id="TNJ37271.1"/>
    </source>
</evidence>
<gene>
    <name evidence="2" type="ORF">FGF68_03345</name>
</gene>